<comment type="caution">
    <text evidence="1">The sequence shown here is derived from an EMBL/GenBank/DDBJ whole genome shotgun (WGS) entry which is preliminary data.</text>
</comment>
<reference evidence="1 2" key="1">
    <citation type="journal article" date="2022" name="Hortic Res">
        <title>A haplotype resolved chromosomal level avocado genome allows analysis of novel avocado genes.</title>
        <authorList>
            <person name="Nath O."/>
            <person name="Fletcher S.J."/>
            <person name="Hayward A."/>
            <person name="Shaw L.M."/>
            <person name="Masouleh A.K."/>
            <person name="Furtado A."/>
            <person name="Henry R.J."/>
            <person name="Mitter N."/>
        </authorList>
    </citation>
    <scope>NUCLEOTIDE SEQUENCE [LARGE SCALE GENOMIC DNA]</scope>
    <source>
        <strain evidence="2">cv. Hass</strain>
    </source>
</reference>
<accession>A0ACC2MYK0</accession>
<sequence length="277" mass="30756">MRNNNTWAFLLAALLHQILMYRVGALCELSVPYQNALYNFSLTRPSPKHPHGILNEDGFYKVAVNKTLLWFQLCDRMIFNHEPPRCSDCQDCGGPTHCGIKCSALVARKVGGYHVCTTIGQASNSHISLIDEKNPQEGVAVKMSTGGPKNTCSLTVSVSCDSNGVQGPYSLDKVGNCDYAVALRHPYGCPTVISFHGRGWGWFGTFITILLCLLGGYMLAGTVYRFFFLGIHGIEAVPNLDFWRSLPRQSQNLLGSLGRRFRRQPQGNRTMYSPVNF</sequence>
<proteinExistence type="predicted"/>
<name>A0ACC2MYK0_PERAE</name>
<dbReference type="EMBL" id="CM056809">
    <property type="protein sequence ID" value="KAJ8650892.1"/>
    <property type="molecule type" value="Genomic_DNA"/>
</dbReference>
<keyword evidence="2" id="KW-1185">Reference proteome</keyword>
<organism evidence="1 2">
    <name type="scientific">Persea americana</name>
    <name type="common">Avocado</name>
    <dbReference type="NCBI Taxonomy" id="3435"/>
    <lineage>
        <taxon>Eukaryota</taxon>
        <taxon>Viridiplantae</taxon>
        <taxon>Streptophyta</taxon>
        <taxon>Embryophyta</taxon>
        <taxon>Tracheophyta</taxon>
        <taxon>Spermatophyta</taxon>
        <taxon>Magnoliopsida</taxon>
        <taxon>Magnoliidae</taxon>
        <taxon>Laurales</taxon>
        <taxon>Lauraceae</taxon>
        <taxon>Persea</taxon>
    </lineage>
</organism>
<evidence type="ECO:0000313" key="1">
    <source>
        <dbReference type="EMBL" id="KAJ8650892.1"/>
    </source>
</evidence>
<protein>
    <submittedName>
        <fullName evidence="1">Uncharacterized protein</fullName>
    </submittedName>
</protein>
<dbReference type="Proteomes" id="UP001234297">
    <property type="component" value="Chromosome 1"/>
</dbReference>
<gene>
    <name evidence="1" type="ORF">MRB53_003915</name>
</gene>
<evidence type="ECO:0000313" key="2">
    <source>
        <dbReference type="Proteomes" id="UP001234297"/>
    </source>
</evidence>